<keyword evidence="4" id="KW-1185">Reference proteome</keyword>
<protein>
    <submittedName>
        <fullName evidence="3">Calcium-binding protein</fullName>
    </submittedName>
</protein>
<dbReference type="PROSITE" id="PS00330">
    <property type="entry name" value="HEMOLYSIN_CALCIUM"/>
    <property type="match status" value="2"/>
</dbReference>
<dbReference type="InterPro" id="IPR001343">
    <property type="entry name" value="Hemolysn_Ca-bd"/>
</dbReference>
<dbReference type="InterPro" id="IPR018511">
    <property type="entry name" value="Hemolysin-typ_Ca-bd_CS"/>
</dbReference>
<sequence length="199" mass="21468">MAVRTAGTVGYGGHDLDSLTFEPKQYISNAASDRIIAGNGPNDLYGNNGNDTLYGKGGDDLLCGGAGRDVLYGGKGADYFLFDRAPGGNNIDRIMDFSHKQGDRILLAYKHFNAVDLVLKTDTFGRTEKDGRLNLPIGHLAEEQFRLGPTALSEKDRIIYDQTTGTLSYDRDGSGVEAAVTIATLKAGTALSWSDFLFF</sequence>
<dbReference type="Proteomes" id="UP000599312">
    <property type="component" value="Unassembled WGS sequence"/>
</dbReference>
<dbReference type="InterPro" id="IPR011049">
    <property type="entry name" value="Serralysin-like_metalloprot_C"/>
</dbReference>
<reference evidence="3" key="1">
    <citation type="submission" date="2020-11" db="EMBL/GenBank/DDBJ databases">
        <authorList>
            <person name="Kim M.K."/>
        </authorList>
    </citation>
    <scope>NUCLEOTIDE SEQUENCE</scope>
    <source>
        <strain evidence="3">BT350</strain>
    </source>
</reference>
<keyword evidence="2" id="KW-0964">Secreted</keyword>
<comment type="caution">
    <text evidence="3">The sequence shown here is derived from an EMBL/GenBank/DDBJ whole genome shotgun (WGS) entry which is preliminary data.</text>
</comment>
<dbReference type="AlphaFoldDB" id="A0A931FRR0"/>
<dbReference type="SUPFAM" id="SSF51120">
    <property type="entry name" value="beta-Roll"/>
    <property type="match status" value="1"/>
</dbReference>
<accession>A0A931FRR0</accession>
<dbReference type="PANTHER" id="PTHR38340:SF1">
    <property type="entry name" value="S-LAYER PROTEIN"/>
    <property type="match status" value="1"/>
</dbReference>
<evidence type="ECO:0000256" key="2">
    <source>
        <dbReference type="ARBA" id="ARBA00022525"/>
    </source>
</evidence>
<dbReference type="PANTHER" id="PTHR38340">
    <property type="entry name" value="S-LAYER PROTEIN"/>
    <property type="match status" value="1"/>
</dbReference>
<evidence type="ECO:0000313" key="3">
    <source>
        <dbReference type="EMBL" id="MBF9233001.1"/>
    </source>
</evidence>
<dbReference type="EMBL" id="JADQDO010000002">
    <property type="protein sequence ID" value="MBF9233001.1"/>
    <property type="molecule type" value="Genomic_DNA"/>
</dbReference>
<evidence type="ECO:0000313" key="4">
    <source>
        <dbReference type="Proteomes" id="UP000599312"/>
    </source>
</evidence>
<dbReference type="GO" id="GO:0005576">
    <property type="term" value="C:extracellular region"/>
    <property type="evidence" value="ECO:0007669"/>
    <property type="project" value="UniProtKB-SubCell"/>
</dbReference>
<dbReference type="Pfam" id="PF00353">
    <property type="entry name" value="HemolysinCabind"/>
    <property type="match status" value="1"/>
</dbReference>
<evidence type="ECO:0000256" key="1">
    <source>
        <dbReference type="ARBA" id="ARBA00004613"/>
    </source>
</evidence>
<dbReference type="Gene3D" id="2.150.10.10">
    <property type="entry name" value="Serralysin-like metalloprotease, C-terminal"/>
    <property type="match status" value="1"/>
</dbReference>
<proteinExistence type="predicted"/>
<dbReference type="GO" id="GO:0005509">
    <property type="term" value="F:calcium ion binding"/>
    <property type="evidence" value="ECO:0007669"/>
    <property type="project" value="InterPro"/>
</dbReference>
<comment type="subcellular location">
    <subcellularLocation>
        <location evidence="1">Secreted</location>
    </subcellularLocation>
</comment>
<gene>
    <name evidence="3" type="ORF">I2H38_06370</name>
</gene>
<dbReference type="InterPro" id="IPR050557">
    <property type="entry name" value="RTX_toxin/Mannuronan_C5-epim"/>
</dbReference>
<dbReference type="RefSeq" id="WP_196270981.1">
    <property type="nucleotide sequence ID" value="NZ_JADQDO010000002.1"/>
</dbReference>
<dbReference type="PRINTS" id="PR00313">
    <property type="entry name" value="CABNDNGRPT"/>
</dbReference>
<name>A0A931FRR0_9HYPH</name>
<organism evidence="3 4">
    <name type="scientific">Microvirga alba</name>
    <dbReference type="NCBI Taxonomy" id="2791025"/>
    <lineage>
        <taxon>Bacteria</taxon>
        <taxon>Pseudomonadati</taxon>
        <taxon>Pseudomonadota</taxon>
        <taxon>Alphaproteobacteria</taxon>
        <taxon>Hyphomicrobiales</taxon>
        <taxon>Methylobacteriaceae</taxon>
        <taxon>Microvirga</taxon>
    </lineage>
</organism>